<dbReference type="GO" id="GO:0006508">
    <property type="term" value="P:proteolysis"/>
    <property type="evidence" value="ECO:0007669"/>
    <property type="project" value="UniProtKB-KW"/>
</dbReference>
<evidence type="ECO:0000256" key="1">
    <source>
        <dbReference type="ARBA" id="ARBA00000707"/>
    </source>
</evidence>
<dbReference type="SUPFAM" id="SSF54001">
    <property type="entry name" value="Cysteine proteinases"/>
    <property type="match status" value="1"/>
</dbReference>
<dbReference type="InterPro" id="IPR038765">
    <property type="entry name" value="Papain-like_cys_pep_sf"/>
</dbReference>
<gene>
    <name evidence="12" type="ORF">M501DRAFT_987913</name>
</gene>
<dbReference type="CDD" id="cd02660">
    <property type="entry name" value="Peptidase_C19D"/>
    <property type="match status" value="1"/>
</dbReference>
<keyword evidence="9" id="KW-0539">Nucleus</keyword>
<dbReference type="InterPro" id="IPR050185">
    <property type="entry name" value="Ub_carboxyl-term_hydrolase"/>
</dbReference>
<evidence type="ECO:0000256" key="2">
    <source>
        <dbReference type="ARBA" id="ARBA00004123"/>
    </source>
</evidence>
<comment type="similarity">
    <text evidence="10">Belongs to the peptidase C19 family.</text>
</comment>
<reference evidence="12" key="1">
    <citation type="journal article" date="2020" name="Stud. Mycol.">
        <title>101 Dothideomycetes genomes: a test case for predicting lifestyles and emergence of pathogens.</title>
        <authorList>
            <person name="Haridas S."/>
            <person name="Albert R."/>
            <person name="Binder M."/>
            <person name="Bloem J."/>
            <person name="Labutti K."/>
            <person name="Salamov A."/>
            <person name="Andreopoulos B."/>
            <person name="Baker S."/>
            <person name="Barry K."/>
            <person name="Bills G."/>
            <person name="Bluhm B."/>
            <person name="Cannon C."/>
            <person name="Castanera R."/>
            <person name="Culley D."/>
            <person name="Daum C."/>
            <person name="Ezra D."/>
            <person name="Gonzalez J."/>
            <person name="Henrissat B."/>
            <person name="Kuo A."/>
            <person name="Liang C."/>
            <person name="Lipzen A."/>
            <person name="Lutzoni F."/>
            <person name="Magnuson J."/>
            <person name="Mondo S."/>
            <person name="Nolan M."/>
            <person name="Ohm R."/>
            <person name="Pangilinan J."/>
            <person name="Park H.-J."/>
            <person name="Ramirez L."/>
            <person name="Alfaro M."/>
            <person name="Sun H."/>
            <person name="Tritt A."/>
            <person name="Yoshinaga Y."/>
            <person name="Zwiers L.-H."/>
            <person name="Turgeon B."/>
            <person name="Goodwin S."/>
            <person name="Spatafora J."/>
            <person name="Crous P."/>
            <person name="Grigoriev I."/>
        </authorList>
    </citation>
    <scope>NUCLEOTIDE SEQUENCE</scope>
    <source>
        <strain evidence="12">CBS 101060</strain>
    </source>
</reference>
<evidence type="ECO:0000256" key="4">
    <source>
        <dbReference type="ARBA" id="ARBA00022786"/>
    </source>
</evidence>
<keyword evidence="8" id="KW-0804">Transcription</keyword>
<dbReference type="GO" id="GO:0004843">
    <property type="term" value="F:cysteine-type deubiquitinase activity"/>
    <property type="evidence" value="ECO:0007669"/>
    <property type="project" value="UniProtKB-UniRule"/>
</dbReference>
<dbReference type="InterPro" id="IPR018200">
    <property type="entry name" value="USP_CS"/>
</dbReference>
<evidence type="ECO:0000256" key="5">
    <source>
        <dbReference type="ARBA" id="ARBA00022801"/>
    </source>
</evidence>
<dbReference type="PANTHER" id="PTHR21646">
    <property type="entry name" value="UBIQUITIN CARBOXYL-TERMINAL HYDROLASE"/>
    <property type="match status" value="1"/>
</dbReference>
<evidence type="ECO:0000259" key="11">
    <source>
        <dbReference type="PROSITE" id="PS50235"/>
    </source>
</evidence>
<comment type="catalytic activity">
    <reaction evidence="1 10">
        <text>Thiol-dependent hydrolysis of ester, thioester, amide, peptide and isopeptide bonds formed by the C-terminal Gly of ubiquitin (a 76-residue protein attached to proteins as an intracellular targeting signal).</text>
        <dbReference type="EC" id="3.4.19.12"/>
    </reaction>
</comment>
<sequence>MPAEIMDNITIAPKSASLASPKLTKAKASTTTMPSLSLSVSYGCEHIQEIFKQLRKVSLREYALIQTSIHDRHSVISQTLRSPQVASSGRPVPCLTPTYLCLQCPSVNTPEQRDDHWKSKSHAFCPKKRKYDDITSNEDPRLVAANTQFVPCRAIGLRGLYNMGQTCFMSVVLQSLIHNPFIKAFYLGEGHKSSTCEREKEGCTSCALDEIFTEFHSKEITEGYGAVYMLLGSWMGAQALAGYQQQDAHEYMQFILNSLHLSNGGDSISSSNSNSNPEQCTCIIHKTFYGQLQSTVTCDKCRNVTNTFDPFIDLSLDLRSQVKKRKLDGELKDKDIAMELKECLERFTGKEKLAAADYTCQSCSKTAQNATKQLSIRRLPPVLSIHLKRFEHAKTATKLNTKLSFPIHLDMHPYTTAVLAPKQVAKDRAIPSPHPPSTTYELSSVIVHKGNLDSGHYVGYCKEGGDWFLFDDSKVVLVEEREVLKADAYLLFYVVREFDGAREP</sequence>
<feature type="domain" description="USP" evidence="11">
    <location>
        <begin position="158"/>
        <end position="496"/>
    </location>
</feature>
<keyword evidence="3 10" id="KW-0645">Protease</keyword>
<evidence type="ECO:0000256" key="3">
    <source>
        <dbReference type="ARBA" id="ARBA00022670"/>
    </source>
</evidence>
<evidence type="ECO:0000256" key="8">
    <source>
        <dbReference type="ARBA" id="ARBA00023163"/>
    </source>
</evidence>
<dbReference type="PROSITE" id="PS00973">
    <property type="entry name" value="USP_2"/>
    <property type="match status" value="1"/>
</dbReference>
<comment type="subcellular location">
    <subcellularLocation>
        <location evidence="2">Nucleus</location>
    </subcellularLocation>
</comment>
<organism evidence="12 13">
    <name type="scientific">Patellaria atrata CBS 101060</name>
    <dbReference type="NCBI Taxonomy" id="1346257"/>
    <lineage>
        <taxon>Eukaryota</taxon>
        <taxon>Fungi</taxon>
        <taxon>Dikarya</taxon>
        <taxon>Ascomycota</taxon>
        <taxon>Pezizomycotina</taxon>
        <taxon>Dothideomycetes</taxon>
        <taxon>Dothideomycetes incertae sedis</taxon>
        <taxon>Patellariales</taxon>
        <taxon>Patellariaceae</taxon>
        <taxon>Patellaria</taxon>
    </lineage>
</organism>
<comment type="caution">
    <text evidence="12">The sequence shown here is derived from an EMBL/GenBank/DDBJ whole genome shotgun (WGS) entry which is preliminary data.</text>
</comment>
<evidence type="ECO:0000313" key="12">
    <source>
        <dbReference type="EMBL" id="KAF2835971.1"/>
    </source>
</evidence>
<name>A0A9P4S5F6_9PEZI</name>
<dbReference type="Gene3D" id="3.90.70.10">
    <property type="entry name" value="Cysteine proteinases"/>
    <property type="match status" value="1"/>
</dbReference>
<dbReference type="EMBL" id="MU006106">
    <property type="protein sequence ID" value="KAF2835971.1"/>
    <property type="molecule type" value="Genomic_DNA"/>
</dbReference>
<dbReference type="OrthoDB" id="289038at2759"/>
<evidence type="ECO:0000256" key="10">
    <source>
        <dbReference type="RuleBase" id="RU366025"/>
    </source>
</evidence>
<dbReference type="EC" id="3.4.19.12" evidence="10"/>
<protein>
    <recommendedName>
        <fullName evidence="10">Ubiquitin carboxyl-terminal hydrolase</fullName>
        <ecNumber evidence="10">3.4.19.12</ecNumber>
    </recommendedName>
</protein>
<dbReference type="PANTHER" id="PTHR21646:SF33">
    <property type="entry name" value="UBIQUITIN CARBOXYL-TERMINAL HYDROLASE 22"/>
    <property type="match status" value="1"/>
</dbReference>
<dbReference type="InterPro" id="IPR001394">
    <property type="entry name" value="Peptidase_C19_UCH"/>
</dbReference>
<evidence type="ECO:0000256" key="9">
    <source>
        <dbReference type="ARBA" id="ARBA00023242"/>
    </source>
</evidence>
<keyword evidence="4 10" id="KW-0833">Ubl conjugation pathway</keyword>
<dbReference type="InterPro" id="IPR028889">
    <property type="entry name" value="USP"/>
</dbReference>
<proteinExistence type="inferred from homology"/>
<keyword evidence="6 10" id="KW-0788">Thiol protease</keyword>
<evidence type="ECO:0000256" key="7">
    <source>
        <dbReference type="ARBA" id="ARBA00023015"/>
    </source>
</evidence>
<keyword evidence="5 10" id="KW-0378">Hydrolase</keyword>
<evidence type="ECO:0000256" key="6">
    <source>
        <dbReference type="ARBA" id="ARBA00022807"/>
    </source>
</evidence>
<dbReference type="PROSITE" id="PS50235">
    <property type="entry name" value="USP_3"/>
    <property type="match status" value="1"/>
</dbReference>
<keyword evidence="7" id="KW-0805">Transcription regulation</keyword>
<dbReference type="Proteomes" id="UP000799429">
    <property type="component" value="Unassembled WGS sequence"/>
</dbReference>
<keyword evidence="13" id="KW-1185">Reference proteome</keyword>
<accession>A0A9P4S5F6</accession>
<evidence type="ECO:0000313" key="13">
    <source>
        <dbReference type="Proteomes" id="UP000799429"/>
    </source>
</evidence>
<dbReference type="Pfam" id="PF00443">
    <property type="entry name" value="UCH"/>
    <property type="match status" value="1"/>
</dbReference>
<dbReference type="PROSITE" id="PS00972">
    <property type="entry name" value="USP_1"/>
    <property type="match status" value="1"/>
</dbReference>
<dbReference type="AlphaFoldDB" id="A0A9P4S5F6"/>
<dbReference type="GO" id="GO:0005634">
    <property type="term" value="C:nucleus"/>
    <property type="evidence" value="ECO:0007669"/>
    <property type="project" value="UniProtKB-SubCell"/>
</dbReference>
<dbReference type="GO" id="GO:0016579">
    <property type="term" value="P:protein deubiquitination"/>
    <property type="evidence" value="ECO:0007669"/>
    <property type="project" value="InterPro"/>
</dbReference>